<comment type="caution">
    <text evidence="1">The sequence shown here is derived from an EMBL/GenBank/DDBJ whole genome shotgun (WGS) entry which is preliminary data.</text>
</comment>
<dbReference type="Proteomes" id="UP001293254">
    <property type="component" value="Unassembled WGS sequence"/>
</dbReference>
<proteinExistence type="predicted"/>
<protein>
    <submittedName>
        <fullName evidence="1">Uncharacterized protein</fullName>
    </submittedName>
</protein>
<gene>
    <name evidence="1" type="ORF">Salat_2105000</name>
</gene>
<reference evidence="1" key="2">
    <citation type="journal article" date="2024" name="Plant">
        <title>Genomic evolution and insights into agronomic trait innovations of Sesamum species.</title>
        <authorList>
            <person name="Miao H."/>
            <person name="Wang L."/>
            <person name="Qu L."/>
            <person name="Liu H."/>
            <person name="Sun Y."/>
            <person name="Le M."/>
            <person name="Wang Q."/>
            <person name="Wei S."/>
            <person name="Zheng Y."/>
            <person name="Lin W."/>
            <person name="Duan Y."/>
            <person name="Cao H."/>
            <person name="Xiong S."/>
            <person name="Wang X."/>
            <person name="Wei L."/>
            <person name="Li C."/>
            <person name="Ma Q."/>
            <person name="Ju M."/>
            <person name="Zhao R."/>
            <person name="Li G."/>
            <person name="Mu C."/>
            <person name="Tian Q."/>
            <person name="Mei H."/>
            <person name="Zhang T."/>
            <person name="Gao T."/>
            <person name="Zhang H."/>
        </authorList>
    </citation>
    <scope>NUCLEOTIDE SEQUENCE</scope>
    <source>
        <strain evidence="1">3651</strain>
    </source>
</reference>
<organism evidence="1 2">
    <name type="scientific">Sesamum alatum</name>
    <dbReference type="NCBI Taxonomy" id="300844"/>
    <lineage>
        <taxon>Eukaryota</taxon>
        <taxon>Viridiplantae</taxon>
        <taxon>Streptophyta</taxon>
        <taxon>Embryophyta</taxon>
        <taxon>Tracheophyta</taxon>
        <taxon>Spermatophyta</taxon>
        <taxon>Magnoliopsida</taxon>
        <taxon>eudicotyledons</taxon>
        <taxon>Gunneridae</taxon>
        <taxon>Pentapetalae</taxon>
        <taxon>asterids</taxon>
        <taxon>lamiids</taxon>
        <taxon>Lamiales</taxon>
        <taxon>Pedaliaceae</taxon>
        <taxon>Sesamum</taxon>
    </lineage>
</organism>
<sequence length="205" mass="23217">MEHISPTFSPHFNAAAFTLIYSQLINSFHQGIMFIVPTLIQFLQCKYQGSENSPFVAHPYTTLVAVGTSLAYFVAFSAIRLSPAPVVKHCVVWSGNASVASLASMLFPNSVRPLLWFMCVVLSAPDELLRWLYKRVVEGSKELNGRYQVMLLLFQRREGKVHDYSEILWNSDSYYGIDTTVFIGFGQENKDFLLSVVRCGSAYHW</sequence>
<reference evidence="1" key="1">
    <citation type="submission" date="2020-06" db="EMBL/GenBank/DDBJ databases">
        <authorList>
            <person name="Li T."/>
            <person name="Hu X."/>
            <person name="Zhang T."/>
            <person name="Song X."/>
            <person name="Zhang H."/>
            <person name="Dai N."/>
            <person name="Sheng W."/>
            <person name="Hou X."/>
            <person name="Wei L."/>
        </authorList>
    </citation>
    <scope>NUCLEOTIDE SEQUENCE</scope>
    <source>
        <strain evidence="1">3651</strain>
        <tissue evidence="1">Leaf</tissue>
    </source>
</reference>
<name>A0AAE1Y1L3_9LAMI</name>
<dbReference type="PANTHER" id="PTHR34115:SF5">
    <property type="entry name" value="PROTEIN, PUTATIVE-RELATED"/>
    <property type="match status" value="1"/>
</dbReference>
<dbReference type="EMBL" id="JACGWO010000008">
    <property type="protein sequence ID" value="KAK4421544.1"/>
    <property type="molecule type" value="Genomic_DNA"/>
</dbReference>
<dbReference type="PANTHER" id="PTHR34115">
    <property type="entry name" value="PROTEIN, PUTATIVE-RELATED"/>
    <property type="match status" value="1"/>
</dbReference>
<dbReference type="AlphaFoldDB" id="A0AAE1Y1L3"/>
<evidence type="ECO:0000313" key="2">
    <source>
        <dbReference type="Proteomes" id="UP001293254"/>
    </source>
</evidence>
<accession>A0AAE1Y1L3</accession>
<keyword evidence="2" id="KW-1185">Reference proteome</keyword>
<dbReference type="InterPro" id="IPR053258">
    <property type="entry name" value="Ca-permeable_cation_channel"/>
</dbReference>
<evidence type="ECO:0000313" key="1">
    <source>
        <dbReference type="EMBL" id="KAK4421544.1"/>
    </source>
</evidence>